<reference evidence="2 3" key="1">
    <citation type="submission" date="2019-05" db="EMBL/GenBank/DDBJ databases">
        <title>The Complete Genome Sequence of the n-alkane-degrading Desulfoglaeba alkanexedens ALDC reveals multiple alkylsuccinate synthase gene clusters.</title>
        <authorList>
            <person name="Callaghan A.V."/>
            <person name="Davidova I.A."/>
            <person name="Duncan K.E."/>
            <person name="Morris B."/>
            <person name="McInerney M.J."/>
        </authorList>
    </citation>
    <scope>NUCLEOTIDE SEQUENCE [LARGE SCALE GENOMIC DNA]</scope>
    <source>
        <strain evidence="2 3">ALDC</strain>
    </source>
</reference>
<dbReference type="OrthoDB" id="5422995at2"/>
<dbReference type="EMBL" id="CP040098">
    <property type="protein sequence ID" value="QCQ23233.1"/>
    <property type="molecule type" value="Genomic_DNA"/>
</dbReference>
<reference evidence="2 3" key="2">
    <citation type="submission" date="2019-05" db="EMBL/GenBank/DDBJ databases">
        <authorList>
            <person name="Suflita J.M."/>
            <person name="Marks C.R."/>
        </authorList>
    </citation>
    <scope>NUCLEOTIDE SEQUENCE [LARGE SCALE GENOMIC DNA]</scope>
    <source>
        <strain evidence="2 3">ALDC</strain>
    </source>
</reference>
<organism evidence="2 3">
    <name type="scientific">Desulfoglaeba alkanexedens ALDC</name>
    <dbReference type="NCBI Taxonomy" id="980445"/>
    <lineage>
        <taxon>Bacteria</taxon>
        <taxon>Pseudomonadati</taxon>
        <taxon>Thermodesulfobacteriota</taxon>
        <taxon>Syntrophobacteria</taxon>
        <taxon>Syntrophobacterales</taxon>
        <taxon>Syntrophobacteraceae</taxon>
        <taxon>Desulfoglaeba</taxon>
    </lineage>
</organism>
<proteinExistence type="predicted"/>
<sequence>MISYEPWELKLALQAARQARTCPPDRLLRVEPPHGPLLRHLEICPFCADERKHRDSLREPFHRARLPHQSHSDELIAASRPTSSERETQRASAPLCLSMAVSEAPLKAPTPVPAEPRPGEVWVVDERLEGWGPGDLYYSAPRVLVLQISERTPGIVRVAQVYDDIRLMGPGDVRLSSDAGMPGEAEAAEGFAESWNVYALRAKDLGRRRFRVPNDVLRAVCHAAGAEARLADDETAASTAVVTAFRRMEIQVGAFFAMQSIHTFMNERERSFPEMLEDLYPEPGAFESRGPHSGLRPIWPERPVSAVEAAVSARFPEDALPLAAAPRERTLRINLLEWGEGEMPVNFRPSIATLTLWEEDAEGLLVGGVAAEAPWSEAEIVARWELPDGTSMEPVEARIDPSGGFFRVRFRGLSDAAVQQGRLAVLLCVR</sequence>
<dbReference type="Proteomes" id="UP000298602">
    <property type="component" value="Chromosome"/>
</dbReference>
<evidence type="ECO:0000256" key="1">
    <source>
        <dbReference type="SAM" id="MobiDB-lite"/>
    </source>
</evidence>
<name>A0A4P8L655_9BACT</name>
<dbReference type="AlphaFoldDB" id="A0A4P8L655"/>
<feature type="region of interest" description="Disordered" evidence="1">
    <location>
        <begin position="62"/>
        <end position="91"/>
    </location>
</feature>
<evidence type="ECO:0000313" key="2">
    <source>
        <dbReference type="EMBL" id="QCQ23233.1"/>
    </source>
</evidence>
<accession>A0A4P8L655</accession>
<dbReference type="RefSeq" id="WP_137425512.1">
    <property type="nucleotide sequence ID" value="NZ_CP040098.1"/>
</dbReference>
<protein>
    <submittedName>
        <fullName evidence="2">Uncharacterized protein</fullName>
    </submittedName>
</protein>
<evidence type="ECO:0000313" key="3">
    <source>
        <dbReference type="Proteomes" id="UP000298602"/>
    </source>
</evidence>
<keyword evidence="3" id="KW-1185">Reference proteome</keyword>
<dbReference type="KEGG" id="dax:FDQ92_14260"/>
<gene>
    <name evidence="2" type="ORF">FDQ92_14260</name>
</gene>